<dbReference type="Pfam" id="PF02627">
    <property type="entry name" value="CMD"/>
    <property type="match status" value="1"/>
</dbReference>
<feature type="domain" description="Carboxymuconolactone decarboxylase-like" evidence="1">
    <location>
        <begin position="42"/>
        <end position="116"/>
    </location>
</feature>
<organism evidence="2 3">
    <name type="scientific">Nisaea acidiphila</name>
    <dbReference type="NCBI Taxonomy" id="1862145"/>
    <lineage>
        <taxon>Bacteria</taxon>
        <taxon>Pseudomonadati</taxon>
        <taxon>Pseudomonadota</taxon>
        <taxon>Alphaproteobacteria</taxon>
        <taxon>Rhodospirillales</taxon>
        <taxon>Thalassobaculaceae</taxon>
        <taxon>Nisaea</taxon>
    </lineage>
</organism>
<dbReference type="SUPFAM" id="SSF69118">
    <property type="entry name" value="AhpD-like"/>
    <property type="match status" value="1"/>
</dbReference>
<reference evidence="2" key="1">
    <citation type="submission" date="2022-08" db="EMBL/GenBank/DDBJ databases">
        <title>Nisaea acidiphila sp. nov., isolated from a marine algal debris and emended description of the genus Nisaea Urios et al. 2008.</title>
        <authorList>
            <person name="Kwon K."/>
        </authorList>
    </citation>
    <scope>NUCLEOTIDE SEQUENCE</scope>
    <source>
        <strain evidence="2">MEBiC11861</strain>
    </source>
</reference>
<dbReference type="Proteomes" id="UP001060336">
    <property type="component" value="Chromosome"/>
</dbReference>
<evidence type="ECO:0000313" key="2">
    <source>
        <dbReference type="EMBL" id="UUX50883.1"/>
    </source>
</evidence>
<dbReference type="InterPro" id="IPR003779">
    <property type="entry name" value="CMD-like"/>
</dbReference>
<dbReference type="GO" id="GO:0051920">
    <property type="term" value="F:peroxiredoxin activity"/>
    <property type="evidence" value="ECO:0007669"/>
    <property type="project" value="InterPro"/>
</dbReference>
<dbReference type="KEGG" id="naci:NUH88_04095"/>
<dbReference type="Gene3D" id="1.20.1290.10">
    <property type="entry name" value="AhpD-like"/>
    <property type="match status" value="1"/>
</dbReference>
<keyword evidence="3" id="KW-1185">Reference proteome</keyword>
<sequence>MQRIPELDPDTLSEDQKRVYDEIASGPRGGVRGPLAVWLRRPGLADRAQALGRYCRYDSSLSPRLSELAILTTARIWDAAYEWAAHVPHAEKAGLSKAVIDALKEDREPTFESEEEAVIYEVTRRLNLDRRLSDDLYQRAERVLGLERLVDLVGVLGYYSLISMTLNAFEIEVPAQFRTKT</sequence>
<proteinExistence type="predicted"/>
<dbReference type="InterPro" id="IPR029032">
    <property type="entry name" value="AhpD-like"/>
</dbReference>
<evidence type="ECO:0000313" key="3">
    <source>
        <dbReference type="Proteomes" id="UP001060336"/>
    </source>
</evidence>
<dbReference type="EMBL" id="CP102480">
    <property type="protein sequence ID" value="UUX50883.1"/>
    <property type="molecule type" value="Genomic_DNA"/>
</dbReference>
<dbReference type="PANTHER" id="PTHR34846">
    <property type="entry name" value="4-CARBOXYMUCONOLACTONE DECARBOXYLASE FAMILY PROTEIN (AFU_ORTHOLOGUE AFUA_6G11590)"/>
    <property type="match status" value="1"/>
</dbReference>
<dbReference type="RefSeq" id="WP_257770130.1">
    <property type="nucleotide sequence ID" value="NZ_CP102480.1"/>
</dbReference>
<evidence type="ECO:0000259" key="1">
    <source>
        <dbReference type="Pfam" id="PF02627"/>
    </source>
</evidence>
<dbReference type="AlphaFoldDB" id="A0A9J7AT68"/>
<accession>A0A9J7AT68</accession>
<protein>
    <submittedName>
        <fullName evidence="2">Carboxymuconolactone decarboxylase family protein</fullName>
    </submittedName>
</protein>
<dbReference type="PANTHER" id="PTHR34846:SF11">
    <property type="entry name" value="4-CARBOXYMUCONOLACTONE DECARBOXYLASE FAMILY PROTEIN (AFU_ORTHOLOGUE AFUA_6G11590)"/>
    <property type="match status" value="1"/>
</dbReference>
<name>A0A9J7AT68_9PROT</name>
<gene>
    <name evidence="2" type="ORF">NUH88_04095</name>
</gene>